<comment type="caution">
    <text evidence="2">The sequence shown here is derived from an EMBL/GenBank/DDBJ whole genome shotgun (WGS) entry which is preliminary data.</text>
</comment>
<sequence>MEKQTQQSEDPFPVFDGKEGYGWTICIEQYWNARGTPEQQRFMEMQKKVTVEQLLIMVAQNTRPAASQSTSSQAPEKEEAHESPPKPPNLSSEGMVGDKAADLCLMTMPSVSSCKTANVATTRGTAGDRVTDLNKVTNASTKGISEKSSVQADIASLEDDALMVLGGSFQAQGFRRIFR</sequence>
<name>A0ABU6UFJ7_9FABA</name>
<evidence type="ECO:0000313" key="2">
    <source>
        <dbReference type="EMBL" id="MED6159125.1"/>
    </source>
</evidence>
<evidence type="ECO:0000256" key="1">
    <source>
        <dbReference type="SAM" id="MobiDB-lite"/>
    </source>
</evidence>
<proteinExistence type="predicted"/>
<feature type="region of interest" description="Disordered" evidence="1">
    <location>
        <begin position="61"/>
        <end position="96"/>
    </location>
</feature>
<organism evidence="2 3">
    <name type="scientific">Stylosanthes scabra</name>
    <dbReference type="NCBI Taxonomy" id="79078"/>
    <lineage>
        <taxon>Eukaryota</taxon>
        <taxon>Viridiplantae</taxon>
        <taxon>Streptophyta</taxon>
        <taxon>Embryophyta</taxon>
        <taxon>Tracheophyta</taxon>
        <taxon>Spermatophyta</taxon>
        <taxon>Magnoliopsida</taxon>
        <taxon>eudicotyledons</taxon>
        <taxon>Gunneridae</taxon>
        <taxon>Pentapetalae</taxon>
        <taxon>rosids</taxon>
        <taxon>fabids</taxon>
        <taxon>Fabales</taxon>
        <taxon>Fabaceae</taxon>
        <taxon>Papilionoideae</taxon>
        <taxon>50 kb inversion clade</taxon>
        <taxon>dalbergioids sensu lato</taxon>
        <taxon>Dalbergieae</taxon>
        <taxon>Pterocarpus clade</taxon>
        <taxon>Stylosanthes</taxon>
    </lineage>
</organism>
<dbReference type="Proteomes" id="UP001341840">
    <property type="component" value="Unassembled WGS sequence"/>
</dbReference>
<accession>A0ABU6UFJ7</accession>
<gene>
    <name evidence="2" type="ORF">PIB30_039447</name>
</gene>
<evidence type="ECO:0000313" key="3">
    <source>
        <dbReference type="Proteomes" id="UP001341840"/>
    </source>
</evidence>
<reference evidence="2 3" key="1">
    <citation type="journal article" date="2023" name="Plants (Basel)">
        <title>Bridging the Gap: Combining Genomics and Transcriptomics Approaches to Understand Stylosanthes scabra, an Orphan Legume from the Brazilian Caatinga.</title>
        <authorList>
            <person name="Ferreira-Neto J.R.C."/>
            <person name="da Silva M.D."/>
            <person name="Binneck E."/>
            <person name="de Melo N.F."/>
            <person name="da Silva R.H."/>
            <person name="de Melo A.L.T.M."/>
            <person name="Pandolfi V."/>
            <person name="Bustamante F.O."/>
            <person name="Brasileiro-Vidal A.C."/>
            <person name="Benko-Iseppon A.M."/>
        </authorList>
    </citation>
    <scope>NUCLEOTIDE SEQUENCE [LARGE SCALE GENOMIC DNA]</scope>
    <source>
        <tissue evidence="2">Leaves</tissue>
    </source>
</reference>
<protein>
    <submittedName>
        <fullName evidence="2">Uncharacterized protein</fullName>
    </submittedName>
</protein>
<feature type="compositionally biased region" description="Low complexity" evidence="1">
    <location>
        <begin position="65"/>
        <end position="74"/>
    </location>
</feature>
<feature type="compositionally biased region" description="Basic and acidic residues" evidence="1">
    <location>
        <begin position="75"/>
        <end position="84"/>
    </location>
</feature>
<dbReference type="EMBL" id="JASCZI010121037">
    <property type="protein sequence ID" value="MED6159125.1"/>
    <property type="molecule type" value="Genomic_DNA"/>
</dbReference>
<keyword evidence="3" id="KW-1185">Reference proteome</keyword>